<evidence type="ECO:0000313" key="2">
    <source>
        <dbReference type="Proteomes" id="UP000679373"/>
    </source>
</evidence>
<evidence type="ECO:0000313" key="1">
    <source>
        <dbReference type="EMBL" id="QUN33480.1"/>
    </source>
</evidence>
<dbReference type="EMBL" id="CP073653">
    <property type="protein sequence ID" value="QUN33480.1"/>
    <property type="molecule type" value="Genomic_DNA"/>
</dbReference>
<dbReference type="Proteomes" id="UP000679373">
    <property type="component" value="Chromosome"/>
</dbReference>
<name>A0AB74VAQ5_CLOBE</name>
<organism evidence="1 2">
    <name type="scientific">Clostridium beijerinckii</name>
    <name type="common">Clostridium MP</name>
    <dbReference type="NCBI Taxonomy" id="1520"/>
    <lineage>
        <taxon>Bacteria</taxon>
        <taxon>Bacillati</taxon>
        <taxon>Bacillota</taxon>
        <taxon>Clostridia</taxon>
        <taxon>Eubacteriales</taxon>
        <taxon>Clostridiaceae</taxon>
        <taxon>Clostridium</taxon>
    </lineage>
</organism>
<gene>
    <name evidence="1" type="ORF">KEC93_16060</name>
</gene>
<keyword evidence="2" id="KW-1185">Reference proteome</keyword>
<reference evidence="1" key="1">
    <citation type="submission" date="2021-04" db="EMBL/GenBank/DDBJ databases">
        <title>Complete genome sequence of the type strain Clostridium beijerinckii NRRL B-598.</title>
        <authorList>
            <person name="Sedlar K."/>
            <person name="Branska B."/>
            <person name="Bezdicek M."/>
            <person name="Nykrynova M."/>
            <person name="Lengerova M."/>
            <person name="Skutkova H."/>
            <person name="Patakova P."/>
        </authorList>
    </citation>
    <scope>NUCLEOTIDE SEQUENCE</scope>
    <source>
        <strain evidence="1">DSM 791</strain>
    </source>
</reference>
<protein>
    <submittedName>
        <fullName evidence="1">Uncharacterized protein</fullName>
    </submittedName>
</protein>
<proteinExistence type="predicted"/>
<dbReference type="RefSeq" id="WP_077868499.1">
    <property type="nucleotide sequence ID" value="NZ_BKAK01000036.1"/>
</dbReference>
<sequence length="70" mass="7665">MECFIGNFDGCYCLTISCSKCASSKSDAPNFTFGKQNFLCERLFFEASILGATSDLRIIHHNSLETGTTA</sequence>
<dbReference type="GeneID" id="66346069"/>
<accession>A0AB74VAQ5</accession>
<dbReference type="AlphaFoldDB" id="A0AB74VAQ5"/>